<sequence>MNWQYDLAVAAVSFVVFYLLDELIVKTGFFPKSDKNGRYFTLHVVCNLVVTLVHVDDLLFTYMHPMEAAFVECDCFGTDVMFALHVYHMVAFLPLAYVDWLHHIIMIGITLPMSYIVQPGSLLGHGTFYATGLPGGIDYAMLVAVKKGWMKSVTEKRYNSNIQQWIRSPGCVIDAFLVWISWVEYCRRADAGMSPITPNTSLYNTAPRWVIFVITFFNLATIFWNGPYFSKRVIESHTRHALRDKLRRELEEELAAGGGAARSTTTGKQTSTAAPAGKKPANGTAAAGAAAPGARRRAKAD</sequence>
<evidence type="ECO:0000313" key="4">
    <source>
        <dbReference type="Proteomes" id="UP000007799"/>
    </source>
</evidence>
<protein>
    <recommendedName>
        <fullName evidence="5">TLC domain-containing protein</fullName>
    </recommendedName>
</protein>
<feature type="transmembrane region" description="Helical" evidence="2">
    <location>
        <begin position="37"/>
        <end position="55"/>
    </location>
</feature>
<organism evidence="4">
    <name type="scientific">Salpingoeca rosetta (strain ATCC 50818 / BSB-021)</name>
    <dbReference type="NCBI Taxonomy" id="946362"/>
    <lineage>
        <taxon>Eukaryota</taxon>
        <taxon>Choanoflagellata</taxon>
        <taxon>Craspedida</taxon>
        <taxon>Salpingoecidae</taxon>
        <taxon>Salpingoeca</taxon>
    </lineage>
</organism>
<proteinExistence type="predicted"/>
<feature type="transmembrane region" description="Helical" evidence="2">
    <location>
        <begin position="209"/>
        <end position="229"/>
    </location>
</feature>
<feature type="region of interest" description="Disordered" evidence="1">
    <location>
        <begin position="254"/>
        <end position="301"/>
    </location>
</feature>
<keyword evidence="2" id="KW-0812">Transmembrane</keyword>
<dbReference type="eggNOG" id="ENOG502S7QY">
    <property type="taxonomic scope" value="Eukaryota"/>
</dbReference>
<dbReference type="OMA" id="WISWVEY"/>
<keyword evidence="4" id="KW-1185">Reference proteome</keyword>
<gene>
    <name evidence="3" type="ORF">PTSG_09500</name>
</gene>
<evidence type="ECO:0000313" key="3">
    <source>
        <dbReference type="EMBL" id="EGD77866.1"/>
    </source>
</evidence>
<reference evidence="3" key="1">
    <citation type="submission" date="2009-08" db="EMBL/GenBank/DDBJ databases">
        <title>Annotation of Salpingoeca rosetta.</title>
        <authorList>
            <consortium name="The Broad Institute Genome Sequencing Platform"/>
            <person name="Russ C."/>
            <person name="Cuomo C."/>
            <person name="Burger G."/>
            <person name="Gray M.W."/>
            <person name="Holland P.W.H."/>
            <person name="King N."/>
            <person name="Lang F.B.F."/>
            <person name="Roger A.J."/>
            <person name="Ruiz-Trillo I."/>
            <person name="Young S.K."/>
            <person name="Zeng Q."/>
            <person name="Gargeya S."/>
            <person name="Alvarado L."/>
            <person name="Berlin A."/>
            <person name="Chapman S.B."/>
            <person name="Chen Z."/>
            <person name="Freedman E."/>
            <person name="Gellesch M."/>
            <person name="Goldberg J."/>
            <person name="Griggs A."/>
            <person name="Gujja S."/>
            <person name="Heilman E."/>
            <person name="Heiman D."/>
            <person name="Howarth C."/>
            <person name="Mehta T."/>
            <person name="Neiman D."/>
            <person name="Pearson M."/>
            <person name="Roberts A."/>
            <person name="Saif S."/>
            <person name="Shea T."/>
            <person name="Shenoy N."/>
            <person name="Sisk P."/>
            <person name="Stolte C."/>
            <person name="Sykes S."/>
            <person name="White J."/>
            <person name="Yandava C."/>
            <person name="Haas B."/>
            <person name="Nusbaum C."/>
            <person name="Birren B."/>
        </authorList>
    </citation>
    <scope>NUCLEOTIDE SEQUENCE [LARGE SCALE GENOMIC DNA]</scope>
    <source>
        <strain evidence="3">ATCC 50818</strain>
    </source>
</reference>
<feature type="transmembrane region" description="Helical" evidence="2">
    <location>
        <begin position="100"/>
        <end position="117"/>
    </location>
</feature>
<dbReference type="KEGG" id="sre:PTSG_09500"/>
<dbReference type="OrthoDB" id="10262014at2759"/>
<feature type="transmembrane region" description="Helical" evidence="2">
    <location>
        <begin position="123"/>
        <end position="145"/>
    </location>
</feature>
<evidence type="ECO:0000256" key="1">
    <source>
        <dbReference type="SAM" id="MobiDB-lite"/>
    </source>
</evidence>
<feature type="compositionally biased region" description="Low complexity" evidence="1">
    <location>
        <begin position="261"/>
        <end position="293"/>
    </location>
</feature>
<evidence type="ECO:0008006" key="5">
    <source>
        <dbReference type="Google" id="ProtNLM"/>
    </source>
</evidence>
<keyword evidence="2" id="KW-0472">Membrane</keyword>
<name>F2UL67_SALR5</name>
<keyword evidence="2" id="KW-1133">Transmembrane helix</keyword>
<evidence type="ECO:0000256" key="2">
    <source>
        <dbReference type="SAM" id="Phobius"/>
    </source>
</evidence>
<dbReference type="Proteomes" id="UP000007799">
    <property type="component" value="Unassembled WGS sequence"/>
</dbReference>
<dbReference type="GeneID" id="16070483"/>
<feature type="transmembrane region" description="Helical" evidence="2">
    <location>
        <begin position="165"/>
        <end position="183"/>
    </location>
</feature>
<dbReference type="InParanoid" id="F2UL67"/>
<dbReference type="EMBL" id="GL832980">
    <property type="protein sequence ID" value="EGD77866.1"/>
    <property type="molecule type" value="Genomic_DNA"/>
</dbReference>
<feature type="transmembrane region" description="Helical" evidence="2">
    <location>
        <begin position="6"/>
        <end position="25"/>
    </location>
</feature>
<dbReference type="AlphaFoldDB" id="F2UL67"/>
<accession>F2UL67</accession>
<dbReference type="RefSeq" id="XP_004989930.1">
    <property type="nucleotide sequence ID" value="XM_004989873.1"/>
</dbReference>